<sequence>MKRPLSENELYELIEVGLSDVEELCDEETDDILTFEALQNENGITDLHAMTRCDYIPALYRKGNKKLLQIVLQSVEFQDAFINSVKKIFPCFYDLCAETASSDEETNEDEEDDAISDGILETDVDAFD</sequence>
<dbReference type="AlphaFoldDB" id="A0A9P0D1B2"/>
<dbReference type="Proteomes" id="UP001153636">
    <property type="component" value="Chromosome 4"/>
</dbReference>
<evidence type="ECO:0000313" key="3">
    <source>
        <dbReference type="Proteomes" id="UP001153636"/>
    </source>
</evidence>
<feature type="region of interest" description="Disordered" evidence="1">
    <location>
        <begin position="100"/>
        <end position="128"/>
    </location>
</feature>
<keyword evidence="3" id="KW-1185">Reference proteome</keyword>
<gene>
    <name evidence="2" type="ORF">PSYICH_LOCUS10342</name>
</gene>
<evidence type="ECO:0000313" key="2">
    <source>
        <dbReference type="EMBL" id="CAH1109495.1"/>
    </source>
</evidence>
<accession>A0A9P0D1B2</accession>
<name>A0A9P0D1B2_9CUCU</name>
<evidence type="ECO:0000256" key="1">
    <source>
        <dbReference type="SAM" id="MobiDB-lite"/>
    </source>
</evidence>
<proteinExistence type="predicted"/>
<dbReference type="OrthoDB" id="7423058at2759"/>
<protein>
    <submittedName>
        <fullName evidence="2">Uncharacterized protein</fullName>
    </submittedName>
</protein>
<reference evidence="2" key="1">
    <citation type="submission" date="2022-01" db="EMBL/GenBank/DDBJ databases">
        <authorList>
            <person name="King R."/>
        </authorList>
    </citation>
    <scope>NUCLEOTIDE SEQUENCE</scope>
</reference>
<feature type="compositionally biased region" description="Acidic residues" evidence="1">
    <location>
        <begin position="101"/>
        <end position="128"/>
    </location>
</feature>
<organism evidence="2 3">
    <name type="scientific">Psylliodes chrysocephalus</name>
    <dbReference type="NCBI Taxonomy" id="3402493"/>
    <lineage>
        <taxon>Eukaryota</taxon>
        <taxon>Metazoa</taxon>
        <taxon>Ecdysozoa</taxon>
        <taxon>Arthropoda</taxon>
        <taxon>Hexapoda</taxon>
        <taxon>Insecta</taxon>
        <taxon>Pterygota</taxon>
        <taxon>Neoptera</taxon>
        <taxon>Endopterygota</taxon>
        <taxon>Coleoptera</taxon>
        <taxon>Polyphaga</taxon>
        <taxon>Cucujiformia</taxon>
        <taxon>Chrysomeloidea</taxon>
        <taxon>Chrysomelidae</taxon>
        <taxon>Galerucinae</taxon>
        <taxon>Alticini</taxon>
        <taxon>Psylliodes</taxon>
    </lineage>
</organism>
<dbReference type="EMBL" id="OV651816">
    <property type="protein sequence ID" value="CAH1109495.1"/>
    <property type="molecule type" value="Genomic_DNA"/>
</dbReference>